<sequence length="55" mass="6290">MSQINAENLVNVEDLFILLGEKDLIIYQLEKRIRLLEAQTNQSNMKEGKNNGTKA</sequence>
<reference evidence="1 2" key="1">
    <citation type="submission" date="2016-08" db="EMBL/GenBank/DDBJ databases">
        <authorList>
            <person name="Seilhamer J.J."/>
        </authorList>
    </citation>
    <scope>NUCLEOTIDE SEQUENCE [LARGE SCALE GENOMIC DNA]</scope>
    <source>
        <strain evidence="1 2">IEBC_T61001</strain>
    </source>
</reference>
<evidence type="ECO:0000313" key="2">
    <source>
        <dbReference type="Proteomes" id="UP000195991"/>
    </source>
</evidence>
<gene>
    <name evidence="1" type="ORF">BTT61001_04899</name>
</gene>
<proteinExistence type="predicted"/>
<accession>A0A1C4FX94</accession>
<dbReference type="RefSeq" id="WP_179192174.1">
    <property type="nucleotide sequence ID" value="NZ_FMBI01000039.1"/>
</dbReference>
<organism evidence="1 2">
    <name type="scientific">Bacillus thuringiensis</name>
    <dbReference type="NCBI Taxonomy" id="1428"/>
    <lineage>
        <taxon>Bacteria</taxon>
        <taxon>Bacillati</taxon>
        <taxon>Bacillota</taxon>
        <taxon>Bacilli</taxon>
        <taxon>Bacillales</taxon>
        <taxon>Bacillaceae</taxon>
        <taxon>Bacillus</taxon>
        <taxon>Bacillus cereus group</taxon>
    </lineage>
</organism>
<name>A0A1C4FX94_BACTU</name>
<protein>
    <submittedName>
        <fullName evidence="1">Uncharacterized protein</fullName>
    </submittedName>
</protein>
<evidence type="ECO:0000313" key="1">
    <source>
        <dbReference type="EMBL" id="SCC60476.1"/>
    </source>
</evidence>
<dbReference type="AlphaFoldDB" id="A0A1C4FX94"/>
<dbReference type="EMBL" id="FMBI01000039">
    <property type="protein sequence ID" value="SCC60476.1"/>
    <property type="molecule type" value="Genomic_DNA"/>
</dbReference>
<dbReference type="Proteomes" id="UP000195991">
    <property type="component" value="Unassembled WGS sequence"/>
</dbReference>